<dbReference type="Proteomes" id="UP000029867">
    <property type="component" value="Unassembled WGS sequence"/>
</dbReference>
<name>A0A099NU16_PICKU</name>
<sequence length="220" mass="24681">MSSVSDSSVGKRDVPSACEKMQHNSSNASDGINSFHPGYQNQNEDFNDEVINIHRAITRESHFNEAIGTNDNQVLQRLSTLSRTLSHMTAADMKSFKIDENDFDLKAILKFMAHKNEENGIKTKNCEVVFKDLTITGKNTSASVVKDVTDVFFPPYAFIRNRIEARRNAFDFKKLPKTRKIVKDATGYLLPGTMTLPNPWFIGRNVDGILARNSPLGLVL</sequence>
<dbReference type="Pfam" id="PF14510">
    <property type="entry name" value="ABC_trans_N"/>
    <property type="match status" value="1"/>
</dbReference>
<protein>
    <recommendedName>
        <fullName evidence="2">Pleiotropic ABC efflux transporter N-terminal domain-containing protein</fullName>
    </recommendedName>
</protein>
<evidence type="ECO:0000313" key="3">
    <source>
        <dbReference type="EMBL" id="KGK36333.1"/>
    </source>
</evidence>
<evidence type="ECO:0000259" key="2">
    <source>
        <dbReference type="Pfam" id="PF14510"/>
    </source>
</evidence>
<dbReference type="HOGENOM" id="CLU_1256190_0_0_1"/>
<feature type="domain" description="Pleiotropic ABC efflux transporter N-terminal" evidence="2">
    <location>
        <begin position="81"/>
        <end position="150"/>
    </location>
</feature>
<comment type="caution">
    <text evidence="3">The sequence shown here is derived from an EMBL/GenBank/DDBJ whole genome shotgun (WGS) entry which is preliminary data.</text>
</comment>
<dbReference type="eggNOG" id="KOG0065">
    <property type="taxonomic scope" value="Eukaryota"/>
</dbReference>
<evidence type="ECO:0000313" key="4">
    <source>
        <dbReference type="Proteomes" id="UP000029867"/>
    </source>
</evidence>
<reference evidence="4" key="1">
    <citation type="journal article" date="2014" name="Microb. Cell Fact.">
        <title>Exploiting Issatchenkia orientalis SD108 for succinic acid production.</title>
        <authorList>
            <person name="Xiao H."/>
            <person name="Shao Z."/>
            <person name="Jiang Y."/>
            <person name="Dole S."/>
            <person name="Zhao H."/>
        </authorList>
    </citation>
    <scope>NUCLEOTIDE SEQUENCE [LARGE SCALE GENOMIC DNA]</scope>
    <source>
        <strain evidence="4">SD108</strain>
    </source>
</reference>
<gene>
    <name evidence="3" type="ORF">JL09_g4516</name>
</gene>
<feature type="compositionally biased region" description="Polar residues" evidence="1">
    <location>
        <begin position="23"/>
        <end position="32"/>
    </location>
</feature>
<dbReference type="AlphaFoldDB" id="A0A099NU16"/>
<organism evidence="3 4">
    <name type="scientific">Pichia kudriavzevii</name>
    <name type="common">Yeast</name>
    <name type="synonym">Issatchenkia orientalis</name>
    <dbReference type="NCBI Taxonomy" id="4909"/>
    <lineage>
        <taxon>Eukaryota</taxon>
        <taxon>Fungi</taxon>
        <taxon>Dikarya</taxon>
        <taxon>Ascomycota</taxon>
        <taxon>Saccharomycotina</taxon>
        <taxon>Pichiomycetes</taxon>
        <taxon>Pichiales</taxon>
        <taxon>Pichiaceae</taxon>
        <taxon>Pichia</taxon>
    </lineage>
</organism>
<dbReference type="VEuPathDB" id="FungiDB:C5L36_0C11740"/>
<proteinExistence type="predicted"/>
<evidence type="ECO:0000256" key="1">
    <source>
        <dbReference type="SAM" id="MobiDB-lite"/>
    </source>
</evidence>
<feature type="region of interest" description="Disordered" evidence="1">
    <location>
        <begin position="1"/>
        <end position="43"/>
    </location>
</feature>
<dbReference type="InterPro" id="IPR029481">
    <property type="entry name" value="ABC_trans_N"/>
</dbReference>
<dbReference type="EMBL" id="JQFK01000081">
    <property type="protein sequence ID" value="KGK36333.1"/>
    <property type="molecule type" value="Genomic_DNA"/>
</dbReference>
<accession>A0A099NU16</accession>